<keyword evidence="1" id="KW-1133">Transmembrane helix</keyword>
<accession>A0A836HQ91</accession>
<feature type="transmembrane region" description="Helical" evidence="1">
    <location>
        <begin position="304"/>
        <end position="324"/>
    </location>
</feature>
<feature type="transmembrane region" description="Helical" evidence="1">
    <location>
        <begin position="85"/>
        <end position="115"/>
    </location>
</feature>
<dbReference type="Proteomes" id="UP000674318">
    <property type="component" value="Unassembled WGS sequence"/>
</dbReference>
<protein>
    <submittedName>
        <fullName evidence="2">Uncharacterized protein</fullName>
    </submittedName>
</protein>
<dbReference type="AlphaFoldDB" id="A0A836HQ91"/>
<dbReference type="OrthoDB" id="271018at2759"/>
<feature type="transmembrane region" description="Helical" evidence="1">
    <location>
        <begin position="184"/>
        <end position="202"/>
    </location>
</feature>
<reference evidence="2 3" key="1">
    <citation type="submission" date="2021-02" db="EMBL/GenBank/DDBJ databases">
        <title>Porcisia hertigi Genome sequencing and assembly.</title>
        <authorList>
            <person name="Almutairi H."/>
            <person name="Gatherer D."/>
        </authorList>
    </citation>
    <scope>NUCLEOTIDE SEQUENCE [LARGE SCALE GENOMIC DNA]</scope>
    <source>
        <strain evidence="2 3">C119</strain>
    </source>
</reference>
<evidence type="ECO:0000313" key="2">
    <source>
        <dbReference type="EMBL" id="KAG5490472.1"/>
    </source>
</evidence>
<feature type="transmembrane region" description="Helical" evidence="1">
    <location>
        <begin position="157"/>
        <end position="177"/>
    </location>
</feature>
<feature type="transmembrane region" description="Helical" evidence="1">
    <location>
        <begin position="214"/>
        <end position="233"/>
    </location>
</feature>
<name>A0A836HQ91_9TRYP</name>
<feature type="transmembrane region" description="Helical" evidence="1">
    <location>
        <begin position="344"/>
        <end position="362"/>
    </location>
</feature>
<evidence type="ECO:0000313" key="3">
    <source>
        <dbReference type="Proteomes" id="UP000674318"/>
    </source>
</evidence>
<keyword evidence="1" id="KW-0472">Membrane</keyword>
<organism evidence="2 3">
    <name type="scientific">Porcisia hertigi</name>
    <dbReference type="NCBI Taxonomy" id="2761500"/>
    <lineage>
        <taxon>Eukaryota</taxon>
        <taxon>Discoba</taxon>
        <taxon>Euglenozoa</taxon>
        <taxon>Kinetoplastea</taxon>
        <taxon>Metakinetoplastina</taxon>
        <taxon>Trypanosomatida</taxon>
        <taxon>Trypanosomatidae</taxon>
        <taxon>Leishmaniinae</taxon>
        <taxon>Porcisia</taxon>
    </lineage>
</organism>
<keyword evidence="1" id="KW-0812">Transmembrane</keyword>
<dbReference type="EMBL" id="JAFJZO010000036">
    <property type="protein sequence ID" value="KAG5490472.1"/>
    <property type="molecule type" value="Genomic_DNA"/>
</dbReference>
<feature type="transmembrane region" description="Helical" evidence="1">
    <location>
        <begin position="369"/>
        <end position="390"/>
    </location>
</feature>
<dbReference type="RefSeq" id="XP_067752800.1">
    <property type="nucleotide sequence ID" value="XM_067896643.1"/>
</dbReference>
<evidence type="ECO:0000256" key="1">
    <source>
        <dbReference type="SAM" id="Phobius"/>
    </source>
</evidence>
<proteinExistence type="predicted"/>
<feature type="transmembrane region" description="Helical" evidence="1">
    <location>
        <begin position="127"/>
        <end position="145"/>
    </location>
</feature>
<dbReference type="KEGG" id="phet:94286720"/>
<gene>
    <name evidence="2" type="ORF">JKF63_00592</name>
</gene>
<keyword evidence="3" id="KW-1185">Reference proteome</keyword>
<dbReference type="GeneID" id="94286720"/>
<comment type="caution">
    <text evidence="2">The sequence shown here is derived from an EMBL/GenBank/DDBJ whole genome shotgun (WGS) entry which is preliminary data.</text>
</comment>
<sequence length="391" mass="43326">MSCERIDPKDFHSPAANEYTLNCLEELAHSPKFKSYVRHIEYNERFYLTWFLAPLTLFGILYYHLVMFGEEGIALFTDPSARSAVSLSATPAGIVTATMLLLLFAVPCIVIAPFVGFFEEPQRWQSLTTLAFLTSVNVAIVSFGGDHLHYPPFVTTMPSLTTLMVSWNPVEVAIVLLRDVFVRRALCLQGFLVAGYAVAFWRSTFWGRVWHPPMPLVTIPIAVGLYGIGWWVVVQKGLLLFFTADGRPTPVAEALRWSAVQSDPASAASLCLTVVKEIARQVVRDAAPLWQQQQLPMALQNPSLCMSLYLATSSMAVMHVLILLSKPVLDFLLETFFLILPTDPTLWGLTLVGTIGGAVALWRMNEESMYVPHIAGLCALALSLLLNGFIA</sequence>
<feature type="transmembrane region" description="Helical" evidence="1">
    <location>
        <begin position="46"/>
        <end position="65"/>
    </location>
</feature>